<evidence type="ECO:0000256" key="5">
    <source>
        <dbReference type="ARBA" id="ARBA00023186"/>
    </source>
</evidence>
<dbReference type="PANTHER" id="PTHR44176:SF1">
    <property type="entry name" value="DNAJ HOMOLOG SUBFAMILY C MEMBER 25"/>
    <property type="match status" value="1"/>
</dbReference>
<gene>
    <name evidence="10" type="ORF">D915_008769</name>
</gene>
<dbReference type="SUPFAM" id="SSF46565">
    <property type="entry name" value="Chaperone J-domain"/>
    <property type="match status" value="1"/>
</dbReference>
<keyword evidence="11" id="KW-1185">Reference proteome</keyword>
<keyword evidence="4 8" id="KW-0472">Membrane</keyword>
<dbReference type="PANTHER" id="PTHR44176">
    <property type="entry name" value="DNAJ HOMOLOG SUBFAMILY C MEMBER 25"/>
    <property type="match status" value="1"/>
</dbReference>
<dbReference type="SMART" id="SM00271">
    <property type="entry name" value="DnaJ"/>
    <property type="match status" value="1"/>
</dbReference>
<evidence type="ECO:0000256" key="7">
    <source>
        <dbReference type="SAM" id="Coils"/>
    </source>
</evidence>
<keyword evidence="3 8" id="KW-1133">Transmembrane helix</keyword>
<evidence type="ECO:0000259" key="9">
    <source>
        <dbReference type="PROSITE" id="PS50076"/>
    </source>
</evidence>
<dbReference type="PROSITE" id="PS50076">
    <property type="entry name" value="DNAJ_2"/>
    <property type="match status" value="1"/>
</dbReference>
<name>A0A4E0QYF7_FASHE</name>
<reference evidence="10" key="1">
    <citation type="submission" date="2019-03" db="EMBL/GenBank/DDBJ databases">
        <title>Improved annotation for the trematode Fasciola hepatica.</title>
        <authorList>
            <person name="Choi Y.-J."/>
            <person name="Martin J."/>
            <person name="Mitreva M."/>
        </authorList>
    </citation>
    <scope>NUCLEOTIDE SEQUENCE [LARGE SCALE GENOMIC DNA]</scope>
</reference>
<dbReference type="Pfam" id="PF00226">
    <property type="entry name" value="DnaJ"/>
    <property type="match status" value="1"/>
</dbReference>
<dbReference type="InterPro" id="IPR001623">
    <property type="entry name" value="DnaJ_domain"/>
</dbReference>
<evidence type="ECO:0000256" key="4">
    <source>
        <dbReference type="ARBA" id="ARBA00023136"/>
    </source>
</evidence>
<dbReference type="CDD" id="cd06257">
    <property type="entry name" value="DnaJ"/>
    <property type="match status" value="1"/>
</dbReference>
<comment type="caution">
    <text evidence="10">The sequence shown here is derived from an EMBL/GenBank/DDBJ whole genome shotgun (WGS) entry which is preliminary data.</text>
</comment>
<evidence type="ECO:0000256" key="2">
    <source>
        <dbReference type="ARBA" id="ARBA00022692"/>
    </source>
</evidence>
<keyword evidence="2 8" id="KW-0812">Transmembrane</keyword>
<dbReference type="InterPro" id="IPR036869">
    <property type="entry name" value="J_dom_sf"/>
</dbReference>
<dbReference type="PRINTS" id="PR00625">
    <property type="entry name" value="JDOMAIN"/>
</dbReference>
<accession>A0A4E0QYF7</accession>
<dbReference type="AlphaFoldDB" id="A0A4E0QYF7"/>
<dbReference type="Gene3D" id="1.10.287.110">
    <property type="entry name" value="DnaJ domain"/>
    <property type="match status" value="1"/>
</dbReference>
<dbReference type="Proteomes" id="UP000230066">
    <property type="component" value="Unassembled WGS sequence"/>
</dbReference>
<evidence type="ECO:0000256" key="1">
    <source>
        <dbReference type="ARBA" id="ARBA00004141"/>
    </source>
</evidence>
<evidence type="ECO:0000313" key="11">
    <source>
        <dbReference type="Proteomes" id="UP000230066"/>
    </source>
</evidence>
<organism evidence="10 11">
    <name type="scientific">Fasciola hepatica</name>
    <name type="common">Liver fluke</name>
    <dbReference type="NCBI Taxonomy" id="6192"/>
    <lineage>
        <taxon>Eukaryota</taxon>
        <taxon>Metazoa</taxon>
        <taxon>Spiralia</taxon>
        <taxon>Lophotrochozoa</taxon>
        <taxon>Platyhelminthes</taxon>
        <taxon>Trematoda</taxon>
        <taxon>Digenea</taxon>
        <taxon>Plagiorchiida</taxon>
        <taxon>Echinostomata</taxon>
        <taxon>Echinostomatoidea</taxon>
        <taxon>Fasciolidae</taxon>
        <taxon>Fasciola</taxon>
    </lineage>
</organism>
<dbReference type="EMBL" id="JXXN02004598">
    <property type="protein sequence ID" value="THD20459.1"/>
    <property type="molecule type" value="Genomic_DNA"/>
</dbReference>
<comment type="subcellular location">
    <subcellularLocation>
        <location evidence="1">Membrane</location>
        <topology evidence="1">Multi-pass membrane protein</topology>
    </subcellularLocation>
</comment>
<dbReference type="GO" id="GO:0006457">
    <property type="term" value="P:protein folding"/>
    <property type="evidence" value="ECO:0007669"/>
    <property type="project" value="InterPro"/>
</dbReference>
<evidence type="ECO:0000256" key="3">
    <source>
        <dbReference type="ARBA" id="ARBA00022989"/>
    </source>
</evidence>
<evidence type="ECO:0000256" key="8">
    <source>
        <dbReference type="SAM" id="Phobius"/>
    </source>
</evidence>
<feature type="transmembrane region" description="Helical" evidence="8">
    <location>
        <begin position="133"/>
        <end position="151"/>
    </location>
</feature>
<feature type="domain" description="J" evidence="9">
    <location>
        <begin position="41"/>
        <end position="109"/>
    </location>
</feature>
<protein>
    <submittedName>
        <fullName evidence="10">DnaJ domain containing protein 5</fullName>
    </submittedName>
</protein>
<evidence type="ECO:0000313" key="10">
    <source>
        <dbReference type="EMBL" id="THD20459.1"/>
    </source>
</evidence>
<proteinExistence type="inferred from homology"/>
<comment type="similarity">
    <text evidence="6">Belongs to the DNAJC25 family.</text>
</comment>
<sequence>MYDTKWRLVTPASGAFSSFLLLILFTENVVGFGEIYCGSRNCYDVLQVTRDDDRNTIRRSYRRLALQIHPDKQNTDAAKAEAEEQMKLLNIAYEILTDADQRLEYDYMLDNPDEMYYNYYQYYRRRYAPKVDVRLVIAAILILVSSIQYVGQWTSYREALSYLSRDPKHRSKAREIAQSEGLLNIRKKGNGKRYTREELKEREEEVLRTIIMNTVDLRGDFKKPSLRRVPIVRLFILPYSLFQWCRWAVRWVIDYWILRKPYDAEAKDYLTRRRLDMNADQWEGLEETRKQSYLRLTLWVPANFKSYTERKAEEIRVQAAENSQQKRYRRYVKRAGGPPQMGMEDMDL</sequence>
<dbReference type="InterPro" id="IPR044632">
    <property type="entry name" value="DNAJC25-like"/>
</dbReference>
<dbReference type="GO" id="GO:0005789">
    <property type="term" value="C:endoplasmic reticulum membrane"/>
    <property type="evidence" value="ECO:0007669"/>
    <property type="project" value="TreeGrafter"/>
</dbReference>
<feature type="coiled-coil region" evidence="7">
    <location>
        <begin position="72"/>
        <end position="99"/>
    </location>
</feature>
<keyword evidence="7" id="KW-0175">Coiled coil</keyword>
<keyword evidence="5" id="KW-0143">Chaperone</keyword>
<evidence type="ECO:0000256" key="6">
    <source>
        <dbReference type="ARBA" id="ARBA00024193"/>
    </source>
</evidence>